<dbReference type="SUPFAM" id="SSF51430">
    <property type="entry name" value="NAD(P)-linked oxidoreductase"/>
    <property type="match status" value="1"/>
</dbReference>
<dbReference type="PROSITE" id="PS51379">
    <property type="entry name" value="4FE4S_FER_2"/>
    <property type="match status" value="1"/>
</dbReference>
<dbReference type="PANTHER" id="PTHR43312:SF1">
    <property type="entry name" value="NADP-DEPENDENT OXIDOREDUCTASE DOMAIN-CONTAINING PROTEIN"/>
    <property type="match status" value="1"/>
</dbReference>
<keyword evidence="8" id="KW-1185">Reference proteome</keyword>
<proteinExistence type="predicted"/>
<dbReference type="GO" id="GO:0051536">
    <property type="term" value="F:iron-sulfur cluster binding"/>
    <property type="evidence" value="ECO:0007669"/>
    <property type="project" value="UniProtKB-KW"/>
</dbReference>
<dbReference type="PANTHER" id="PTHR43312">
    <property type="entry name" value="D-THREO-ALDOSE 1-DEHYDROGENASE"/>
    <property type="match status" value="1"/>
</dbReference>
<dbReference type="Proteomes" id="UP000032483">
    <property type="component" value="Unassembled WGS sequence"/>
</dbReference>
<dbReference type="PATRIC" id="fig|1550024.3.peg.2344"/>
<evidence type="ECO:0000313" key="9">
    <source>
        <dbReference type="Proteomes" id="UP000053433"/>
    </source>
</evidence>
<sequence length="337" mass="36450">MQYRILGKTGLKVSAVGFGGIPIQRIDARGTRALMERLVEKGVNYIDTARGYTVSESYLGEALSGGLREKFILATKSMSRGYADMARDIGISLSNLRTDYIDLYQLHNIKSDADFELAFSAEGAVAAIQDAIRAGKVGHLGATAHSVDSFERLLSYPEIETIMFPYNIVESQGEALMERAAAQNVGVIAMKPLAGGNITDGTLAMRYILQNKTCTLAIPGMATLEEIEQNTAAAEQDGPLTPEELAACEAIRAGLSGNFCRRCGYCAPCTVGIDIPGIFTLENYLKHYDLADWARSRYESQTARAGDCIGCGKCEARCPYELPIREKLKGVAKAFGA</sequence>
<dbReference type="PROSITE" id="PS00198">
    <property type="entry name" value="4FE4S_FER_1"/>
    <property type="match status" value="1"/>
</dbReference>
<reference evidence="6 9" key="2">
    <citation type="submission" date="2015-10" db="EMBL/GenBank/DDBJ databases">
        <title>A novel member of the family Ruminococcaceae isolated from human faeces.</title>
        <authorList>
            <person name="Shkoporov A.N."/>
            <person name="Chaplin A.V."/>
            <person name="Motuzova O.V."/>
            <person name="Kafarskaia L.I."/>
            <person name="Efimov B.A."/>
        </authorList>
    </citation>
    <scope>NUCLEOTIDE SEQUENCE [LARGE SCALE GENOMIC DNA]</scope>
    <source>
        <strain evidence="6 9">668</strain>
    </source>
</reference>
<keyword evidence="1" id="KW-0479">Metal-binding</keyword>
<reference evidence="7 10" key="3">
    <citation type="submission" date="2019-08" db="EMBL/GenBank/DDBJ databases">
        <title>In-depth cultivation of the pig gut microbiome towards novel bacterial diversity and tailored functional studies.</title>
        <authorList>
            <person name="Wylensek D."/>
            <person name="Hitch T.C.A."/>
            <person name="Clavel T."/>
        </authorList>
    </citation>
    <scope>NUCLEOTIDE SEQUENCE [LARGE SCALE GENOMIC DNA]</scope>
    <source>
        <strain evidence="7 10">WCA3-601-WT-6J</strain>
    </source>
</reference>
<evidence type="ECO:0000313" key="7">
    <source>
        <dbReference type="EMBL" id="MST93333.1"/>
    </source>
</evidence>
<comment type="caution">
    <text evidence="5">The sequence shown here is derived from an EMBL/GenBank/DDBJ whole genome shotgun (WGS) entry which is preliminary data.</text>
</comment>
<evidence type="ECO:0000313" key="5">
    <source>
        <dbReference type="EMBL" id="KJF39769.1"/>
    </source>
</evidence>
<dbReference type="InterPro" id="IPR053135">
    <property type="entry name" value="AKR2_Oxidoreductase"/>
</dbReference>
<dbReference type="Pfam" id="PF13534">
    <property type="entry name" value="Fer4_17"/>
    <property type="match status" value="1"/>
</dbReference>
<dbReference type="CDD" id="cd19100">
    <property type="entry name" value="AKR_unchar"/>
    <property type="match status" value="1"/>
</dbReference>
<name>A0A0D8IZ59_9FIRM</name>
<dbReference type="AlphaFoldDB" id="A0A0D8IZ59"/>
<evidence type="ECO:0000256" key="3">
    <source>
        <dbReference type="ARBA" id="ARBA00023014"/>
    </source>
</evidence>
<dbReference type="Proteomes" id="UP000431913">
    <property type="component" value="Unassembled WGS sequence"/>
</dbReference>
<feature type="domain" description="4Fe-4S ferredoxin-type" evidence="4">
    <location>
        <begin position="299"/>
        <end position="328"/>
    </location>
</feature>
<dbReference type="GeneID" id="42856969"/>
<evidence type="ECO:0000256" key="1">
    <source>
        <dbReference type="ARBA" id="ARBA00022723"/>
    </source>
</evidence>
<reference evidence="5" key="1">
    <citation type="submission" date="2015-02" db="EMBL/GenBank/DDBJ databases">
        <title>A novel member of the family Ruminococcaceae isolated from human feces.</title>
        <authorList>
            <person name="Shkoporov A.N."/>
            <person name="Chaplin A.V."/>
            <person name="Motuzova O.V."/>
            <person name="Kafarskaia L.I."/>
            <person name="Khokhlova E.V."/>
            <person name="Efimov B.A."/>
        </authorList>
    </citation>
    <scope>NUCLEOTIDE SEQUENCE [LARGE SCALE GENOMIC DNA]</scope>
    <source>
        <strain evidence="5">585-1</strain>
    </source>
</reference>
<dbReference type="Gene3D" id="3.20.20.100">
    <property type="entry name" value="NADP-dependent oxidoreductase domain"/>
    <property type="match status" value="1"/>
</dbReference>
<organism evidence="5 8">
    <name type="scientific">Ruthenibacterium lactatiformans</name>
    <dbReference type="NCBI Taxonomy" id="1550024"/>
    <lineage>
        <taxon>Bacteria</taxon>
        <taxon>Bacillati</taxon>
        <taxon>Bacillota</taxon>
        <taxon>Clostridia</taxon>
        <taxon>Eubacteriales</taxon>
        <taxon>Oscillospiraceae</taxon>
        <taxon>Ruthenibacterium</taxon>
    </lineage>
</organism>
<dbReference type="InterPro" id="IPR023210">
    <property type="entry name" value="NADP_OxRdtase_dom"/>
</dbReference>
<dbReference type="EMBL" id="LMUA01000004">
    <property type="protein sequence ID" value="KUE77112.1"/>
    <property type="molecule type" value="Genomic_DNA"/>
</dbReference>
<dbReference type="SUPFAM" id="SSF46548">
    <property type="entry name" value="alpha-helical ferredoxin"/>
    <property type="match status" value="1"/>
</dbReference>
<evidence type="ECO:0000259" key="4">
    <source>
        <dbReference type="PROSITE" id="PS51379"/>
    </source>
</evidence>
<dbReference type="GO" id="GO:0046872">
    <property type="term" value="F:metal ion binding"/>
    <property type="evidence" value="ECO:0007669"/>
    <property type="project" value="UniProtKB-KW"/>
</dbReference>
<dbReference type="InterPro" id="IPR017900">
    <property type="entry name" value="4Fe4S_Fe_S_CS"/>
</dbReference>
<dbReference type="Pfam" id="PF00248">
    <property type="entry name" value="Aldo_ket_red"/>
    <property type="match status" value="1"/>
</dbReference>
<evidence type="ECO:0000313" key="10">
    <source>
        <dbReference type="Proteomes" id="UP000431913"/>
    </source>
</evidence>
<dbReference type="EMBL" id="VUNJ01000024">
    <property type="protein sequence ID" value="MST93333.1"/>
    <property type="molecule type" value="Genomic_DNA"/>
</dbReference>
<keyword evidence="2" id="KW-0408">Iron</keyword>
<accession>A0A0D8IZ59</accession>
<accession>A0A0W7TTE0</accession>
<protein>
    <submittedName>
        <fullName evidence="5">Aldo/keto reductase</fullName>
    </submittedName>
</protein>
<dbReference type="RefSeq" id="WP_050005459.1">
    <property type="nucleotide sequence ID" value="NZ_CAUDWH010000003.1"/>
</dbReference>
<keyword evidence="3" id="KW-0411">Iron-sulfur</keyword>
<dbReference type="InterPro" id="IPR017896">
    <property type="entry name" value="4Fe4S_Fe-S-bd"/>
</dbReference>
<evidence type="ECO:0000313" key="6">
    <source>
        <dbReference type="EMBL" id="KUE77112.1"/>
    </source>
</evidence>
<gene>
    <name evidence="6" type="ORF">ASJ35_04230</name>
    <name evidence="7" type="ORF">FYJ76_15575</name>
    <name evidence="5" type="ORF">TQ39_10285</name>
</gene>
<evidence type="ECO:0000313" key="8">
    <source>
        <dbReference type="Proteomes" id="UP000032483"/>
    </source>
</evidence>
<dbReference type="InterPro" id="IPR036812">
    <property type="entry name" value="NAD(P)_OxRdtase_dom_sf"/>
</dbReference>
<dbReference type="Proteomes" id="UP000053433">
    <property type="component" value="Unassembled WGS sequence"/>
</dbReference>
<dbReference type="EMBL" id="JXXK01000013">
    <property type="protein sequence ID" value="KJF39769.1"/>
    <property type="molecule type" value="Genomic_DNA"/>
</dbReference>
<evidence type="ECO:0000256" key="2">
    <source>
        <dbReference type="ARBA" id="ARBA00023004"/>
    </source>
</evidence>